<dbReference type="PANTHER" id="PTHR36966">
    <property type="entry name" value="REP-ASSOCIATED TYROSINE TRANSPOSASE"/>
    <property type="match status" value="1"/>
</dbReference>
<dbReference type="InterPro" id="IPR052715">
    <property type="entry name" value="RAYT_transposase"/>
</dbReference>
<reference evidence="2" key="1">
    <citation type="submission" date="2021-01" db="EMBL/GenBank/DDBJ databases">
        <title>Genome sequence of strain Noviherbaspirillum sp. DKR-6.</title>
        <authorList>
            <person name="Chaudhary D.K."/>
        </authorList>
    </citation>
    <scope>NUCLEOTIDE SEQUENCE</scope>
    <source>
        <strain evidence="2">DKR-6</strain>
    </source>
</reference>
<dbReference type="InterPro" id="IPR002686">
    <property type="entry name" value="Transposase_17"/>
</dbReference>
<organism evidence="2 3">
    <name type="scientific">Noviherbaspirillum pedocola</name>
    <dbReference type="NCBI Taxonomy" id="2801341"/>
    <lineage>
        <taxon>Bacteria</taxon>
        <taxon>Pseudomonadati</taxon>
        <taxon>Pseudomonadota</taxon>
        <taxon>Betaproteobacteria</taxon>
        <taxon>Burkholderiales</taxon>
        <taxon>Oxalobacteraceae</taxon>
        <taxon>Noviherbaspirillum</taxon>
    </lineage>
</organism>
<dbReference type="GO" id="GO:0006313">
    <property type="term" value="P:DNA transposition"/>
    <property type="evidence" value="ECO:0007669"/>
    <property type="project" value="InterPro"/>
</dbReference>
<dbReference type="RefSeq" id="WP_200596788.1">
    <property type="nucleotide sequence ID" value="NZ_JAEPBG010000016.1"/>
</dbReference>
<proteinExistence type="predicted"/>
<dbReference type="GO" id="GO:0004803">
    <property type="term" value="F:transposase activity"/>
    <property type="evidence" value="ECO:0007669"/>
    <property type="project" value="InterPro"/>
</dbReference>
<dbReference type="SUPFAM" id="SSF143422">
    <property type="entry name" value="Transposase IS200-like"/>
    <property type="match status" value="1"/>
</dbReference>
<evidence type="ECO:0000259" key="1">
    <source>
        <dbReference type="SMART" id="SM01321"/>
    </source>
</evidence>
<gene>
    <name evidence="2" type="ORF">JJB74_25355</name>
</gene>
<keyword evidence="3" id="KW-1185">Reference proteome</keyword>
<dbReference type="Proteomes" id="UP000622890">
    <property type="component" value="Unassembled WGS sequence"/>
</dbReference>
<comment type="caution">
    <text evidence="2">The sequence shown here is derived from an EMBL/GenBank/DDBJ whole genome shotgun (WGS) entry which is preliminary data.</text>
</comment>
<dbReference type="GO" id="GO:0043565">
    <property type="term" value="F:sequence-specific DNA binding"/>
    <property type="evidence" value="ECO:0007669"/>
    <property type="project" value="TreeGrafter"/>
</dbReference>
<dbReference type="NCBIfam" id="NF047646">
    <property type="entry name" value="REP_Tyr_transpos"/>
    <property type="match status" value="1"/>
</dbReference>
<evidence type="ECO:0000313" key="2">
    <source>
        <dbReference type="EMBL" id="MBK4737963.1"/>
    </source>
</evidence>
<sequence length="179" mass="21547">MRYRRIHVAGGTYFFTVNLAQRRSGLLVRHIDDLRTAIREVKARHPFLIVAMVVLPDHLHAIWRLPEGDANYAMRWSLIKAAFSRRVEKGESIDPSRKKKHERRVWQRRYWEHWIRDENDLRRHVDYIHYNPVKHGWVQRAVDWQYSTLHRYIERGLVPTHWGSNPSAHDDVDAGWMPD</sequence>
<dbReference type="Gene3D" id="3.30.70.1290">
    <property type="entry name" value="Transposase IS200-like"/>
    <property type="match status" value="1"/>
</dbReference>
<dbReference type="InterPro" id="IPR036515">
    <property type="entry name" value="Transposase_17_sf"/>
</dbReference>
<dbReference type="SMART" id="SM01321">
    <property type="entry name" value="Y1_Tnp"/>
    <property type="match status" value="1"/>
</dbReference>
<evidence type="ECO:0000313" key="3">
    <source>
        <dbReference type="Proteomes" id="UP000622890"/>
    </source>
</evidence>
<protein>
    <submittedName>
        <fullName evidence="2">Transposase</fullName>
    </submittedName>
</protein>
<dbReference type="AlphaFoldDB" id="A0A934T3N4"/>
<dbReference type="EMBL" id="JAEPBG010000016">
    <property type="protein sequence ID" value="MBK4737963.1"/>
    <property type="molecule type" value="Genomic_DNA"/>
</dbReference>
<feature type="domain" description="Transposase IS200-like" evidence="1">
    <location>
        <begin position="8"/>
        <end position="131"/>
    </location>
</feature>
<name>A0A934T3N4_9BURK</name>
<dbReference type="PANTHER" id="PTHR36966:SF1">
    <property type="entry name" value="REP-ASSOCIATED TYROSINE TRANSPOSASE"/>
    <property type="match status" value="1"/>
</dbReference>
<accession>A0A934T3N4</accession>
<dbReference type="Pfam" id="PF01797">
    <property type="entry name" value="Y1_Tnp"/>
    <property type="match status" value="1"/>
</dbReference>